<evidence type="ECO:0000256" key="3">
    <source>
        <dbReference type="ARBA" id="ARBA00022692"/>
    </source>
</evidence>
<organism evidence="6 7">
    <name type="scientific">Candidatus Jettenia ecosi</name>
    <dbReference type="NCBI Taxonomy" id="2494326"/>
    <lineage>
        <taxon>Bacteria</taxon>
        <taxon>Pseudomonadati</taxon>
        <taxon>Planctomycetota</taxon>
        <taxon>Candidatus Brocadiia</taxon>
        <taxon>Candidatus Brocadiales</taxon>
        <taxon>Candidatus Brocadiaceae</taxon>
        <taxon>Candidatus Jettenia</taxon>
    </lineage>
</organism>
<dbReference type="InterPro" id="IPR023353">
    <property type="entry name" value="LemA-like_dom_sf"/>
</dbReference>
<proteinExistence type="inferred from homology"/>
<evidence type="ECO:0000313" key="7">
    <source>
        <dbReference type="Proteomes" id="UP000319783"/>
    </source>
</evidence>
<accession>A0A533QAE5</accession>
<name>A0A533QAE5_9BACT</name>
<comment type="caution">
    <text evidence="6">The sequence shown here is derived from an EMBL/GenBank/DDBJ whole genome shotgun (WGS) entry which is preliminary data.</text>
</comment>
<keyword evidence="4" id="KW-1133">Transmembrane helix</keyword>
<reference evidence="6 7" key="1">
    <citation type="submission" date="2019-04" db="EMBL/GenBank/DDBJ databases">
        <title>Genome of a novel bacterium Candidatus Jettenia ecosi reconstructed from metagenome of an anammox bioreactor.</title>
        <authorList>
            <person name="Mardanov A.V."/>
            <person name="Beletsky A.V."/>
            <person name="Ravin N.V."/>
            <person name="Botchkova E.A."/>
            <person name="Litti Y.V."/>
            <person name="Nozhevnikova A.N."/>
        </authorList>
    </citation>
    <scope>NUCLEOTIDE SEQUENCE [LARGE SCALE GENOMIC DNA]</scope>
    <source>
        <strain evidence="6">J2</strain>
    </source>
</reference>
<dbReference type="SUPFAM" id="SSF140478">
    <property type="entry name" value="LemA-like"/>
    <property type="match status" value="1"/>
</dbReference>
<dbReference type="PANTHER" id="PTHR34478">
    <property type="entry name" value="PROTEIN LEMA"/>
    <property type="match status" value="1"/>
</dbReference>
<dbReference type="EMBL" id="SULG01000039">
    <property type="protein sequence ID" value="TLD41674.1"/>
    <property type="molecule type" value="Genomic_DNA"/>
</dbReference>
<keyword evidence="3" id="KW-0812">Transmembrane</keyword>
<keyword evidence="5" id="KW-0472">Membrane</keyword>
<comment type="subcellular location">
    <subcellularLocation>
        <location evidence="1">Membrane</location>
        <topology evidence="1">Single-pass membrane protein</topology>
    </subcellularLocation>
</comment>
<evidence type="ECO:0000313" key="6">
    <source>
        <dbReference type="EMBL" id="TLD41674.1"/>
    </source>
</evidence>
<dbReference type="AlphaFoldDB" id="A0A533QAE5"/>
<dbReference type="PANTHER" id="PTHR34478:SF2">
    <property type="entry name" value="MEMBRANE PROTEIN"/>
    <property type="match status" value="1"/>
</dbReference>
<gene>
    <name evidence="6" type="ORF">JETT_2035</name>
</gene>
<dbReference type="GO" id="GO:0016020">
    <property type="term" value="C:membrane"/>
    <property type="evidence" value="ECO:0007669"/>
    <property type="project" value="UniProtKB-SubCell"/>
</dbReference>
<dbReference type="Gene3D" id="1.20.1440.20">
    <property type="entry name" value="LemA-like domain"/>
    <property type="match status" value="1"/>
</dbReference>
<comment type="similarity">
    <text evidence="2">Belongs to the LemA family.</text>
</comment>
<dbReference type="Proteomes" id="UP000319783">
    <property type="component" value="Unassembled WGS sequence"/>
</dbReference>
<dbReference type="Pfam" id="PF04011">
    <property type="entry name" value="LemA"/>
    <property type="match status" value="1"/>
</dbReference>
<evidence type="ECO:0000256" key="5">
    <source>
        <dbReference type="ARBA" id="ARBA00023136"/>
    </source>
</evidence>
<evidence type="ECO:0000256" key="1">
    <source>
        <dbReference type="ARBA" id="ARBA00004167"/>
    </source>
</evidence>
<evidence type="ECO:0000256" key="4">
    <source>
        <dbReference type="ARBA" id="ARBA00022989"/>
    </source>
</evidence>
<evidence type="ECO:0000256" key="2">
    <source>
        <dbReference type="ARBA" id="ARBA00008854"/>
    </source>
</evidence>
<protein>
    <submittedName>
        <fullName evidence="6">LemA protein</fullName>
    </submittedName>
</protein>
<dbReference type="InterPro" id="IPR007156">
    <property type="entry name" value="MamQ_LemA"/>
</dbReference>
<sequence>MRKILPVIAILVFLGVISGVWYVKGYNKVVNLHENVKNAWSQVDTQLKRRYDLIPNLVETVKGYAIHEKEIFENLAEARKGYFTAPTVEKKAEAATQIEGFLSRLLAFRETYPDLKANESFLKLQDTLEGSENRISVERKRYNDAVREFNTYTKSFFGRFFAARLGVTEAKYFEVAEVEKEAPKVKF</sequence>